<dbReference type="InterPro" id="IPR000014">
    <property type="entry name" value="PAS"/>
</dbReference>
<dbReference type="SMART" id="SM00267">
    <property type="entry name" value="GGDEF"/>
    <property type="match status" value="1"/>
</dbReference>
<dbReference type="InterPro" id="IPR035919">
    <property type="entry name" value="EAL_sf"/>
</dbReference>
<dbReference type="InterPro" id="IPR013656">
    <property type="entry name" value="PAS_4"/>
</dbReference>
<dbReference type="InterPro" id="IPR000160">
    <property type="entry name" value="GGDEF_dom"/>
</dbReference>
<sequence>MQDRATDRSQELIGYIRAKTNRLLEVMGTVPLNPEELDDATLLAVDPIGIVTDSFEQVLEHLQKTNSELAATRDELQAIFDSAGGAIVVVDEKMEVVACNSYSQWALFAGERNVMGKNLRSLICGHDQEECILEQILTTQRRVEQNDFLHDGRHYHLVGTPLKNHDGAISRVVLLYTDITERRAAAEEIERLAFFDSLTGLPNRVLLKDRLAQLLTRAGRYNEMVAILFIDLDRFKEVNDTLGHGTGDQLLQVVSERLTACLRSCDTVARLGGDEFVVLLPGITERDCVGDIAAKLLQSLCKPVQLDAREVFTSGSIGISLWPIDGDSVSTLFKNADTAMYHAKEQGRNTYRFYTPQMHATSMEQLTLSNDLRYALERGELHLCYQPQVSFETGGLIGVEALLRWIHPKLGMIPPDRFIPLAEDTGLIVPIGTWVLHEACRQAMMWVAQGLPSLRVAVNISAKQFRESDFSDTVKAVLQTTGLAPNLLELELTEGMLIENVTQTKLTLQSLKDMGVTLAIDDFGTGYSSLSYLKHFPLDRLKIDKSFVKEIAEKSGDAAAIVEAVVALGHSLKLTVIAEGVEQQDQVDFLHNRKCDELQGYFFSRPLTPQALEELLRKGVNGPEFCLYRYQ</sequence>
<dbReference type="SUPFAM" id="SSF55785">
    <property type="entry name" value="PYP-like sensor domain (PAS domain)"/>
    <property type="match status" value="1"/>
</dbReference>
<organism evidence="5 6">
    <name type="scientific">Trichlorobacter lovleyi (strain ATCC BAA-1151 / DSM 17278 / SZ)</name>
    <name type="common">Geobacter lovleyi</name>
    <dbReference type="NCBI Taxonomy" id="398767"/>
    <lineage>
        <taxon>Bacteria</taxon>
        <taxon>Pseudomonadati</taxon>
        <taxon>Thermodesulfobacteriota</taxon>
        <taxon>Desulfuromonadia</taxon>
        <taxon>Geobacterales</taxon>
        <taxon>Geobacteraceae</taxon>
        <taxon>Trichlorobacter</taxon>
    </lineage>
</organism>
<dbReference type="Gene3D" id="3.30.450.20">
    <property type="entry name" value="PAS domain"/>
    <property type="match status" value="1"/>
</dbReference>
<evidence type="ECO:0000259" key="3">
    <source>
        <dbReference type="PROSITE" id="PS50883"/>
    </source>
</evidence>
<dbReference type="AlphaFoldDB" id="B3E9L8"/>
<dbReference type="Gene3D" id="3.20.20.450">
    <property type="entry name" value="EAL domain"/>
    <property type="match status" value="1"/>
</dbReference>
<protein>
    <submittedName>
        <fullName evidence="5">Diguanylate cyclase/phosphodiesterase with PAS/PAC sensor(S)</fullName>
    </submittedName>
</protein>
<evidence type="ECO:0000259" key="2">
    <source>
        <dbReference type="PROSITE" id="PS50113"/>
    </source>
</evidence>
<accession>B3E9L8</accession>
<dbReference type="Gene3D" id="3.30.70.270">
    <property type="match status" value="1"/>
</dbReference>
<evidence type="ECO:0000313" key="5">
    <source>
        <dbReference type="EMBL" id="ACD95294.1"/>
    </source>
</evidence>
<evidence type="ECO:0000313" key="6">
    <source>
        <dbReference type="Proteomes" id="UP000002420"/>
    </source>
</evidence>
<dbReference type="InterPro" id="IPR001633">
    <property type="entry name" value="EAL_dom"/>
</dbReference>
<dbReference type="STRING" id="398767.Glov_1578"/>
<dbReference type="InterPro" id="IPR029787">
    <property type="entry name" value="Nucleotide_cyclase"/>
</dbReference>
<dbReference type="Pfam" id="PF08448">
    <property type="entry name" value="PAS_4"/>
    <property type="match status" value="1"/>
</dbReference>
<dbReference type="PIRSF" id="PIRSF005925">
    <property type="entry name" value="Dos"/>
    <property type="match status" value="1"/>
</dbReference>
<evidence type="ECO:0000259" key="4">
    <source>
        <dbReference type="PROSITE" id="PS50887"/>
    </source>
</evidence>
<dbReference type="Pfam" id="PF00990">
    <property type="entry name" value="GGDEF"/>
    <property type="match status" value="1"/>
</dbReference>
<dbReference type="NCBIfam" id="TIGR00229">
    <property type="entry name" value="sensory_box"/>
    <property type="match status" value="1"/>
</dbReference>
<dbReference type="PANTHER" id="PTHR44757">
    <property type="entry name" value="DIGUANYLATE CYCLASE DGCP"/>
    <property type="match status" value="1"/>
</dbReference>
<evidence type="ECO:0000256" key="1">
    <source>
        <dbReference type="ARBA" id="ARBA00051114"/>
    </source>
</evidence>
<dbReference type="InterPro" id="IPR052155">
    <property type="entry name" value="Biofilm_reg_signaling"/>
</dbReference>
<keyword evidence="6" id="KW-1185">Reference proteome</keyword>
<dbReference type="CDD" id="cd01949">
    <property type="entry name" value="GGDEF"/>
    <property type="match status" value="1"/>
</dbReference>
<dbReference type="GO" id="GO:0071732">
    <property type="term" value="P:cellular response to nitric oxide"/>
    <property type="evidence" value="ECO:0007669"/>
    <property type="project" value="UniProtKB-ARBA"/>
</dbReference>
<reference evidence="5 6" key="1">
    <citation type="submission" date="2008-05" db="EMBL/GenBank/DDBJ databases">
        <title>Complete sequence of chromosome of Geobacter lovleyi SZ.</title>
        <authorList>
            <consortium name="US DOE Joint Genome Institute"/>
            <person name="Lucas S."/>
            <person name="Copeland A."/>
            <person name="Lapidus A."/>
            <person name="Glavina del Rio T."/>
            <person name="Dalin E."/>
            <person name="Tice H."/>
            <person name="Bruce D."/>
            <person name="Goodwin L."/>
            <person name="Pitluck S."/>
            <person name="Chertkov O."/>
            <person name="Meincke L."/>
            <person name="Brettin T."/>
            <person name="Detter J.C."/>
            <person name="Han C."/>
            <person name="Tapia R."/>
            <person name="Kuske C.R."/>
            <person name="Schmutz J."/>
            <person name="Larimer F."/>
            <person name="Land M."/>
            <person name="Hauser L."/>
            <person name="Kyrpides N."/>
            <person name="Mikhailova N."/>
            <person name="Sung Y."/>
            <person name="Fletcher K.E."/>
            <person name="Ritalahti K.M."/>
            <person name="Loeffler F.E."/>
            <person name="Richardson P."/>
        </authorList>
    </citation>
    <scope>NUCLEOTIDE SEQUENCE [LARGE SCALE GENOMIC DNA]</scope>
    <source>
        <strain evidence="6">ATCC BAA-1151 / DSM 17278 / SZ</strain>
    </source>
</reference>
<name>B3E9L8_TRIL1</name>
<feature type="domain" description="GGDEF" evidence="4">
    <location>
        <begin position="223"/>
        <end position="356"/>
    </location>
</feature>
<proteinExistence type="predicted"/>
<dbReference type="eggNOG" id="COG5001">
    <property type="taxonomic scope" value="Bacteria"/>
</dbReference>
<dbReference type="GO" id="GO:0071111">
    <property type="term" value="F:cyclic-guanylate-specific phosphodiesterase activity"/>
    <property type="evidence" value="ECO:0007669"/>
    <property type="project" value="UniProtKB-EC"/>
</dbReference>
<dbReference type="InterPro" id="IPR012226">
    <property type="entry name" value="Diguanyl_cyclase/Pdiesterase"/>
</dbReference>
<feature type="domain" description="PAC" evidence="2">
    <location>
        <begin position="137"/>
        <end position="191"/>
    </location>
</feature>
<feature type="domain" description="EAL" evidence="3">
    <location>
        <begin position="365"/>
        <end position="620"/>
    </location>
</feature>
<dbReference type="HOGENOM" id="CLU_000445_70_20_7"/>
<dbReference type="SUPFAM" id="SSF141868">
    <property type="entry name" value="EAL domain-like"/>
    <property type="match status" value="1"/>
</dbReference>
<gene>
    <name evidence="5" type="ordered locus">Glov_1578</name>
</gene>
<dbReference type="FunFam" id="3.20.20.450:FF:000001">
    <property type="entry name" value="Cyclic di-GMP phosphodiesterase yahA"/>
    <property type="match status" value="1"/>
</dbReference>
<dbReference type="NCBIfam" id="TIGR00254">
    <property type="entry name" value="GGDEF"/>
    <property type="match status" value="1"/>
</dbReference>
<dbReference type="InterPro" id="IPR043128">
    <property type="entry name" value="Rev_trsase/Diguanyl_cyclase"/>
</dbReference>
<dbReference type="SUPFAM" id="SSF55073">
    <property type="entry name" value="Nucleotide cyclase"/>
    <property type="match status" value="1"/>
</dbReference>
<dbReference type="EMBL" id="CP001089">
    <property type="protein sequence ID" value="ACD95294.1"/>
    <property type="molecule type" value="Genomic_DNA"/>
</dbReference>
<dbReference type="CDD" id="cd01948">
    <property type="entry name" value="EAL"/>
    <property type="match status" value="1"/>
</dbReference>
<dbReference type="KEGG" id="glo:Glov_1578"/>
<dbReference type="PROSITE" id="PS50887">
    <property type="entry name" value="GGDEF"/>
    <property type="match status" value="1"/>
</dbReference>
<dbReference type="InterPro" id="IPR000700">
    <property type="entry name" value="PAS-assoc_C"/>
</dbReference>
<dbReference type="PROSITE" id="PS50883">
    <property type="entry name" value="EAL"/>
    <property type="match status" value="1"/>
</dbReference>
<dbReference type="FunFam" id="3.30.70.270:FF:000001">
    <property type="entry name" value="Diguanylate cyclase domain protein"/>
    <property type="match status" value="1"/>
</dbReference>
<dbReference type="Proteomes" id="UP000002420">
    <property type="component" value="Chromosome"/>
</dbReference>
<dbReference type="PROSITE" id="PS50113">
    <property type="entry name" value="PAC"/>
    <property type="match status" value="1"/>
</dbReference>
<dbReference type="InterPro" id="IPR035965">
    <property type="entry name" value="PAS-like_dom_sf"/>
</dbReference>
<comment type="catalytic activity">
    <reaction evidence="1">
        <text>3',3'-c-di-GMP + H2O = 5'-phosphoguanylyl(3'-&gt;5')guanosine + H(+)</text>
        <dbReference type="Rhea" id="RHEA:24902"/>
        <dbReference type="ChEBI" id="CHEBI:15377"/>
        <dbReference type="ChEBI" id="CHEBI:15378"/>
        <dbReference type="ChEBI" id="CHEBI:58754"/>
        <dbReference type="ChEBI" id="CHEBI:58805"/>
        <dbReference type="EC" id="3.1.4.52"/>
    </reaction>
    <physiologicalReaction direction="left-to-right" evidence="1">
        <dbReference type="Rhea" id="RHEA:24903"/>
    </physiologicalReaction>
</comment>
<dbReference type="SMART" id="SM00052">
    <property type="entry name" value="EAL"/>
    <property type="match status" value="1"/>
</dbReference>
<dbReference type="PANTHER" id="PTHR44757:SF2">
    <property type="entry name" value="BIOFILM ARCHITECTURE MAINTENANCE PROTEIN MBAA"/>
    <property type="match status" value="1"/>
</dbReference>
<dbReference type="Pfam" id="PF00563">
    <property type="entry name" value="EAL"/>
    <property type="match status" value="1"/>
</dbReference>